<evidence type="ECO:0000256" key="7">
    <source>
        <dbReference type="ARBA" id="ARBA00029853"/>
    </source>
</evidence>
<dbReference type="SUPFAM" id="SSF53383">
    <property type="entry name" value="PLP-dependent transferases"/>
    <property type="match status" value="1"/>
</dbReference>
<evidence type="ECO:0000256" key="8">
    <source>
        <dbReference type="ARBA" id="ARBA00060510"/>
    </source>
</evidence>
<dbReference type="InParanoid" id="A0A7R8V1Q1"/>
<feature type="compositionally biased region" description="Basic and acidic residues" evidence="14">
    <location>
        <begin position="35"/>
        <end position="44"/>
    </location>
</feature>
<dbReference type="OrthoDB" id="3512640at2759"/>
<dbReference type="FunFam" id="3.40.640.10:FF:000046">
    <property type="entry name" value="Cystathionine gamma-lyase"/>
    <property type="match status" value="1"/>
</dbReference>
<evidence type="ECO:0000256" key="13">
    <source>
        <dbReference type="RuleBase" id="RU362118"/>
    </source>
</evidence>
<dbReference type="EC" id="2.5.1.160" evidence="11"/>
<evidence type="ECO:0000256" key="5">
    <source>
        <dbReference type="ARBA" id="ARBA00022898"/>
    </source>
</evidence>
<comment type="pathway">
    <text evidence="8">Amino-acid biosynthesis; L-methionine biosynthesis via de novo pathway; L-cystathionine from O-succinyl-L-homoserine: step 1/1.</text>
</comment>
<dbReference type="EC" id="4.4.1.1" evidence="4"/>
<dbReference type="EMBL" id="LR899013">
    <property type="protein sequence ID" value="CAD7091235.1"/>
    <property type="molecule type" value="Genomic_DNA"/>
</dbReference>
<dbReference type="PANTHER" id="PTHR11808:SF15">
    <property type="entry name" value="CYSTATHIONINE GAMMA-LYASE"/>
    <property type="match status" value="1"/>
</dbReference>
<dbReference type="GO" id="GO:0004123">
    <property type="term" value="F:cystathionine gamma-lyase activity"/>
    <property type="evidence" value="ECO:0007669"/>
    <property type="project" value="TreeGrafter"/>
</dbReference>
<dbReference type="PIRSF" id="PIRSF001434">
    <property type="entry name" value="CGS"/>
    <property type="match status" value="1"/>
</dbReference>
<dbReference type="InterPro" id="IPR000277">
    <property type="entry name" value="Cys/Met-Metab_PyrdxlP-dep_enz"/>
</dbReference>
<comment type="pathway">
    <text evidence="2">Amino-acid biosynthesis; L-cysteine biosynthesis; L-cysteine from L-homocysteine and L-serine: step 2/2.</text>
</comment>
<dbReference type="Gene3D" id="3.40.640.10">
    <property type="entry name" value="Type I PLP-dependent aspartate aminotransferase-like (Major domain)"/>
    <property type="match status" value="1"/>
</dbReference>
<dbReference type="GO" id="GO:0009086">
    <property type="term" value="P:methionine biosynthetic process"/>
    <property type="evidence" value="ECO:0007669"/>
    <property type="project" value="UniProtKB-ARBA"/>
</dbReference>
<feature type="region of interest" description="Disordered" evidence="14">
    <location>
        <begin position="1"/>
        <end position="49"/>
    </location>
</feature>
<dbReference type="FunFam" id="3.90.1150.10:FF:000033">
    <property type="entry name" value="Cystathionine gamma-synthase"/>
    <property type="match status" value="1"/>
</dbReference>
<dbReference type="GO" id="GO:0005737">
    <property type="term" value="C:cytoplasm"/>
    <property type="evidence" value="ECO:0007669"/>
    <property type="project" value="TreeGrafter"/>
</dbReference>
<keyword evidence="6" id="KW-0198">Cysteine biosynthesis</keyword>
<comment type="similarity">
    <text evidence="3 13">Belongs to the trans-sulfuration enzymes family.</text>
</comment>
<keyword evidence="5 12" id="KW-0663">Pyridoxal phosphate</keyword>
<comment type="catalytic activity">
    <reaction evidence="10">
        <text>O-phospho-L-homoserine + L-cysteine = L,L-cystathionine + phosphate</text>
        <dbReference type="Rhea" id="RHEA:80891"/>
        <dbReference type="ChEBI" id="CHEBI:35235"/>
        <dbReference type="ChEBI" id="CHEBI:43474"/>
        <dbReference type="ChEBI" id="CHEBI:57590"/>
        <dbReference type="ChEBI" id="CHEBI:58161"/>
        <dbReference type="EC" id="2.5.1.160"/>
    </reaction>
</comment>
<evidence type="ECO:0000256" key="1">
    <source>
        <dbReference type="ARBA" id="ARBA00001933"/>
    </source>
</evidence>
<proteinExistence type="inferred from homology"/>
<dbReference type="OMA" id="NCIGATG"/>
<dbReference type="CDD" id="cd00614">
    <property type="entry name" value="CGS_like"/>
    <property type="match status" value="1"/>
</dbReference>
<evidence type="ECO:0000256" key="11">
    <source>
        <dbReference type="ARBA" id="ARBA00093596"/>
    </source>
</evidence>
<evidence type="ECO:0000256" key="9">
    <source>
        <dbReference type="ARBA" id="ARBA00093222"/>
    </source>
</evidence>
<dbReference type="GO" id="GO:0019346">
    <property type="term" value="P:transsulfuration"/>
    <property type="evidence" value="ECO:0007669"/>
    <property type="project" value="InterPro"/>
</dbReference>
<dbReference type="AlphaFoldDB" id="A0A7R8V1Q1"/>
<dbReference type="Pfam" id="PF01053">
    <property type="entry name" value="Cys_Met_Meta_PP"/>
    <property type="match status" value="1"/>
</dbReference>
<evidence type="ECO:0000256" key="6">
    <source>
        <dbReference type="ARBA" id="ARBA00023192"/>
    </source>
</evidence>
<evidence type="ECO:0000256" key="14">
    <source>
        <dbReference type="SAM" id="MobiDB-lite"/>
    </source>
</evidence>
<comment type="cofactor">
    <cofactor evidence="1 13">
        <name>pyridoxal 5'-phosphate</name>
        <dbReference type="ChEBI" id="CHEBI:597326"/>
    </cofactor>
</comment>
<name>A0A7R8V1Q1_HERIL</name>
<keyword evidence="16" id="KW-1185">Reference proteome</keyword>
<keyword evidence="6" id="KW-0028">Amino-acid biosynthesis</keyword>
<accession>A0A7R8V1Q1</accession>
<evidence type="ECO:0000256" key="12">
    <source>
        <dbReference type="PIRSR" id="PIRSR001434-2"/>
    </source>
</evidence>
<dbReference type="Gene3D" id="3.90.1150.10">
    <property type="entry name" value="Aspartate Aminotransferase, domain 1"/>
    <property type="match status" value="1"/>
</dbReference>
<feature type="compositionally biased region" description="Polar residues" evidence="14">
    <location>
        <begin position="1"/>
        <end position="34"/>
    </location>
</feature>
<dbReference type="UniPathway" id="UPA00136">
    <property type="reaction ID" value="UER00202"/>
</dbReference>
<sequence length="384" mass="42259">MDSKKQNSGFATKAIHSSNNPSKWGGKSASTFKENPQDGKEEYLHGGNSNATRDTLENCLASLENAKYGVTFGSGLAAITAVFNLLRPGHHVIISNSVYGGTTQLVKEVFMRFGIEFTFINFVECGNFQQVMKPKTKMVFIETPTNPLLHVLDIESIARSTHMQPGTLLVVDNTFTTPYLQRPLDLDADITVTSLSKYMNGHSDVIMGFVATNCKSVYKKLRTLQTVTGGGPSTLDCYQMLRSIKTLSLRMDQHGKSALCVAKFLEGNKFVEKVSYPGLKSHRQHELNRRQSYGSSGIVSFWIKGRLKQANKFLNSLKLFQLAISFGTCQSLAQLPYTMTHGNLSPEAKQIAGITENLISLSVGLEDAQDIVADLDQALKASQK</sequence>
<organism evidence="15 16">
    <name type="scientific">Hermetia illucens</name>
    <name type="common">Black soldier fly</name>
    <dbReference type="NCBI Taxonomy" id="343691"/>
    <lineage>
        <taxon>Eukaryota</taxon>
        <taxon>Metazoa</taxon>
        <taxon>Ecdysozoa</taxon>
        <taxon>Arthropoda</taxon>
        <taxon>Hexapoda</taxon>
        <taxon>Insecta</taxon>
        <taxon>Pterygota</taxon>
        <taxon>Neoptera</taxon>
        <taxon>Endopterygota</taxon>
        <taxon>Diptera</taxon>
        <taxon>Brachycera</taxon>
        <taxon>Stratiomyomorpha</taxon>
        <taxon>Stratiomyidae</taxon>
        <taxon>Hermetiinae</taxon>
        <taxon>Hermetia</taxon>
    </lineage>
</organism>
<dbReference type="InterPro" id="IPR015422">
    <property type="entry name" value="PyrdxlP-dep_Trfase_small"/>
</dbReference>
<evidence type="ECO:0000256" key="4">
    <source>
        <dbReference type="ARBA" id="ARBA00012085"/>
    </source>
</evidence>
<evidence type="ECO:0000256" key="3">
    <source>
        <dbReference type="ARBA" id="ARBA00009077"/>
    </source>
</evidence>
<evidence type="ECO:0000256" key="10">
    <source>
        <dbReference type="ARBA" id="ARBA00093261"/>
    </source>
</evidence>
<dbReference type="InterPro" id="IPR015424">
    <property type="entry name" value="PyrdxlP-dep_Trfase"/>
</dbReference>
<dbReference type="GO" id="GO:0019343">
    <property type="term" value="P:cysteine biosynthetic process via cystathionine"/>
    <property type="evidence" value="ECO:0007669"/>
    <property type="project" value="TreeGrafter"/>
</dbReference>
<dbReference type="PANTHER" id="PTHR11808">
    <property type="entry name" value="TRANS-SULFURATION ENZYME FAMILY MEMBER"/>
    <property type="match status" value="1"/>
</dbReference>
<comment type="catalytic activity">
    <reaction evidence="9">
        <text>O-succinyl-L-homoserine + L-cysteine = L,L-cystathionine + succinate + H(+)</text>
        <dbReference type="Rhea" id="RHEA:20397"/>
        <dbReference type="ChEBI" id="CHEBI:15378"/>
        <dbReference type="ChEBI" id="CHEBI:30031"/>
        <dbReference type="ChEBI" id="CHEBI:35235"/>
        <dbReference type="ChEBI" id="CHEBI:57661"/>
        <dbReference type="ChEBI" id="CHEBI:58161"/>
    </reaction>
</comment>
<dbReference type="InterPro" id="IPR015421">
    <property type="entry name" value="PyrdxlP-dep_Trfase_major"/>
</dbReference>
<evidence type="ECO:0000313" key="16">
    <source>
        <dbReference type="Proteomes" id="UP000594454"/>
    </source>
</evidence>
<dbReference type="Proteomes" id="UP000594454">
    <property type="component" value="Chromosome 5"/>
</dbReference>
<feature type="modified residue" description="N6-(pyridoxal phosphate)lysine" evidence="12">
    <location>
        <position position="197"/>
    </location>
</feature>
<evidence type="ECO:0000256" key="2">
    <source>
        <dbReference type="ARBA" id="ARBA00005038"/>
    </source>
</evidence>
<evidence type="ECO:0000313" key="15">
    <source>
        <dbReference type="EMBL" id="CAD7091235.1"/>
    </source>
</evidence>
<reference evidence="15 16" key="1">
    <citation type="submission" date="2020-11" db="EMBL/GenBank/DDBJ databases">
        <authorList>
            <person name="Wallbank WR R."/>
            <person name="Pardo Diaz C."/>
            <person name="Kozak K."/>
            <person name="Martin S."/>
            <person name="Jiggins C."/>
            <person name="Moest M."/>
            <person name="Warren A I."/>
            <person name="Generalovic N T."/>
            <person name="Byers J.R.P. K."/>
            <person name="Montejo-Kovacevich G."/>
            <person name="Yen C E."/>
        </authorList>
    </citation>
    <scope>NUCLEOTIDE SEQUENCE [LARGE SCALE GENOMIC DNA]</scope>
</reference>
<gene>
    <name evidence="15" type="ORF">HERILL_LOCUS13661</name>
</gene>
<protein>
    <recommendedName>
        <fullName evidence="7">Gamma-cystathionase</fullName>
        <ecNumber evidence="11">2.5.1.160</ecNumber>
        <ecNumber evidence="4">4.4.1.1</ecNumber>
    </recommendedName>
</protein>
<dbReference type="GO" id="GO:0030170">
    <property type="term" value="F:pyridoxal phosphate binding"/>
    <property type="evidence" value="ECO:0007669"/>
    <property type="project" value="InterPro"/>
</dbReference>